<dbReference type="EMBL" id="JADGJD010001380">
    <property type="protein sequence ID" value="KAJ3043075.1"/>
    <property type="molecule type" value="Genomic_DNA"/>
</dbReference>
<keyword evidence="3" id="KW-1185">Reference proteome</keyword>
<accession>A0AAD5X128</accession>
<dbReference type="PANTHER" id="PTHR31360">
    <property type="match status" value="1"/>
</dbReference>
<comment type="similarity">
    <text evidence="1">Belongs to the OBAP family.</text>
</comment>
<dbReference type="Pfam" id="PF06884">
    <property type="entry name" value="DUF1264"/>
    <property type="match status" value="2"/>
</dbReference>
<comment type="caution">
    <text evidence="2">The sequence shown here is derived from an EMBL/GenBank/DDBJ whole genome shotgun (WGS) entry which is preliminary data.</text>
</comment>
<sequence>MSTPDSAHSTVPVSGGEGEVLGCPTTAHSKIMGAGAAVIQDFHPIKGICRHVHGFHFYAHDMSRQVPAHHYCTHLSEDLLQCLIYDSGEPNARLIGVEYIVSANLYRSACSIRQLFTVDKSKTAPTAFPPEEKQYWHSHEYEVKGGLISLPVSQIIPRAVHVEVEKQEFSKIINTYGKTWHFWQVDRGDKLPFGPPSLMMAFTQPGQINQDLVKARDESDKVDIHDLVQRREELKREEPIDPLADHWKSGEAWQAKMEKVPFKGL</sequence>
<name>A0AAD5X128_9FUNG</name>
<dbReference type="PANTHER" id="PTHR31360:SF0">
    <property type="entry name" value="OIL BODY-ASSOCIATED PROTEIN 1B"/>
    <property type="match status" value="1"/>
</dbReference>
<organism evidence="2 3">
    <name type="scientific">Rhizophlyctis rosea</name>
    <dbReference type="NCBI Taxonomy" id="64517"/>
    <lineage>
        <taxon>Eukaryota</taxon>
        <taxon>Fungi</taxon>
        <taxon>Fungi incertae sedis</taxon>
        <taxon>Chytridiomycota</taxon>
        <taxon>Chytridiomycota incertae sedis</taxon>
        <taxon>Chytridiomycetes</taxon>
        <taxon>Rhizophlyctidales</taxon>
        <taxon>Rhizophlyctidaceae</taxon>
        <taxon>Rhizophlyctis</taxon>
    </lineage>
</organism>
<reference evidence="2" key="1">
    <citation type="submission" date="2020-05" db="EMBL/GenBank/DDBJ databases">
        <title>Phylogenomic resolution of chytrid fungi.</title>
        <authorList>
            <person name="Stajich J.E."/>
            <person name="Amses K."/>
            <person name="Simmons R."/>
            <person name="Seto K."/>
            <person name="Myers J."/>
            <person name="Bonds A."/>
            <person name="Quandt C.A."/>
            <person name="Barry K."/>
            <person name="Liu P."/>
            <person name="Grigoriev I."/>
            <person name="Longcore J.E."/>
            <person name="James T.Y."/>
        </authorList>
    </citation>
    <scope>NUCLEOTIDE SEQUENCE</scope>
    <source>
        <strain evidence="2">JEL0318</strain>
    </source>
</reference>
<evidence type="ECO:0008006" key="4">
    <source>
        <dbReference type="Google" id="ProtNLM"/>
    </source>
</evidence>
<protein>
    <recommendedName>
        <fullName evidence="4">DUF1264-domain-containing protein</fullName>
    </recommendedName>
</protein>
<dbReference type="Proteomes" id="UP001212841">
    <property type="component" value="Unassembled WGS sequence"/>
</dbReference>
<evidence type="ECO:0000256" key="1">
    <source>
        <dbReference type="ARBA" id="ARBA00009740"/>
    </source>
</evidence>
<dbReference type="AlphaFoldDB" id="A0AAD5X128"/>
<dbReference type="InterPro" id="IPR010686">
    <property type="entry name" value="OBAP-like"/>
</dbReference>
<gene>
    <name evidence="2" type="ORF">HK097_001847</name>
</gene>
<evidence type="ECO:0000313" key="3">
    <source>
        <dbReference type="Proteomes" id="UP001212841"/>
    </source>
</evidence>
<evidence type="ECO:0000313" key="2">
    <source>
        <dbReference type="EMBL" id="KAJ3043075.1"/>
    </source>
</evidence>
<proteinExistence type="inferred from homology"/>